<dbReference type="Proteomes" id="UP000053989">
    <property type="component" value="Unassembled WGS sequence"/>
</dbReference>
<reference evidence="1 2" key="1">
    <citation type="submission" date="2014-04" db="EMBL/GenBank/DDBJ databases">
        <authorList>
            <consortium name="DOE Joint Genome Institute"/>
            <person name="Kuo A."/>
            <person name="Kohler A."/>
            <person name="Nagy L.G."/>
            <person name="Floudas D."/>
            <person name="Copeland A."/>
            <person name="Barry K.W."/>
            <person name="Cichocki N."/>
            <person name="Veneault-Fourrey C."/>
            <person name="LaButti K."/>
            <person name="Lindquist E.A."/>
            <person name="Lipzen A."/>
            <person name="Lundell T."/>
            <person name="Morin E."/>
            <person name="Murat C."/>
            <person name="Sun H."/>
            <person name="Tunlid A."/>
            <person name="Henrissat B."/>
            <person name="Grigoriev I.V."/>
            <person name="Hibbett D.S."/>
            <person name="Martin F."/>
            <person name="Nordberg H.P."/>
            <person name="Cantor M.N."/>
            <person name="Hua S.X."/>
        </authorList>
    </citation>
    <scope>NUCLEOTIDE SEQUENCE [LARGE SCALE GENOMIC DNA]</scope>
    <source>
        <strain evidence="1 2">Foug A</strain>
    </source>
</reference>
<gene>
    <name evidence="1" type="ORF">SCLCIDRAFT_1221035</name>
</gene>
<reference evidence="2" key="2">
    <citation type="submission" date="2015-01" db="EMBL/GenBank/DDBJ databases">
        <title>Evolutionary Origins and Diversification of the Mycorrhizal Mutualists.</title>
        <authorList>
            <consortium name="DOE Joint Genome Institute"/>
            <consortium name="Mycorrhizal Genomics Consortium"/>
            <person name="Kohler A."/>
            <person name="Kuo A."/>
            <person name="Nagy L.G."/>
            <person name="Floudas D."/>
            <person name="Copeland A."/>
            <person name="Barry K.W."/>
            <person name="Cichocki N."/>
            <person name="Veneault-Fourrey C."/>
            <person name="LaButti K."/>
            <person name="Lindquist E.A."/>
            <person name="Lipzen A."/>
            <person name="Lundell T."/>
            <person name="Morin E."/>
            <person name="Murat C."/>
            <person name="Riley R."/>
            <person name="Ohm R."/>
            <person name="Sun H."/>
            <person name="Tunlid A."/>
            <person name="Henrissat B."/>
            <person name="Grigoriev I.V."/>
            <person name="Hibbett D.S."/>
            <person name="Martin F."/>
        </authorList>
    </citation>
    <scope>NUCLEOTIDE SEQUENCE [LARGE SCALE GENOMIC DNA]</scope>
    <source>
        <strain evidence="2">Foug A</strain>
    </source>
</reference>
<evidence type="ECO:0000313" key="2">
    <source>
        <dbReference type="Proteomes" id="UP000053989"/>
    </source>
</evidence>
<proteinExistence type="predicted"/>
<dbReference type="InParanoid" id="A0A0C3D432"/>
<dbReference type="AlphaFoldDB" id="A0A0C3D432"/>
<dbReference type="EMBL" id="KN822132">
    <property type="protein sequence ID" value="KIM55545.1"/>
    <property type="molecule type" value="Genomic_DNA"/>
</dbReference>
<dbReference type="HOGENOM" id="CLU_2795416_0_0_1"/>
<protein>
    <submittedName>
        <fullName evidence="1">Uncharacterized protein</fullName>
    </submittedName>
</protein>
<name>A0A0C3D432_9AGAM</name>
<accession>A0A0C3D432</accession>
<evidence type="ECO:0000313" key="1">
    <source>
        <dbReference type="EMBL" id="KIM55545.1"/>
    </source>
</evidence>
<organism evidence="1 2">
    <name type="scientific">Scleroderma citrinum Foug A</name>
    <dbReference type="NCBI Taxonomy" id="1036808"/>
    <lineage>
        <taxon>Eukaryota</taxon>
        <taxon>Fungi</taxon>
        <taxon>Dikarya</taxon>
        <taxon>Basidiomycota</taxon>
        <taxon>Agaricomycotina</taxon>
        <taxon>Agaricomycetes</taxon>
        <taxon>Agaricomycetidae</taxon>
        <taxon>Boletales</taxon>
        <taxon>Sclerodermatineae</taxon>
        <taxon>Sclerodermataceae</taxon>
        <taxon>Scleroderma</taxon>
    </lineage>
</organism>
<sequence>MEIWVSECPGMFAELDVVGILDPMDEGNIQRYSEGDIVDQQALIEKGVCRPLSHMIAVSERYVLVRRS</sequence>
<keyword evidence="2" id="KW-1185">Reference proteome</keyword>